<organism evidence="2 3">
    <name type="scientific">Acinetobacter lwoffii</name>
    <dbReference type="NCBI Taxonomy" id="28090"/>
    <lineage>
        <taxon>Bacteria</taxon>
        <taxon>Pseudomonadati</taxon>
        <taxon>Pseudomonadota</taxon>
        <taxon>Gammaproteobacteria</taxon>
        <taxon>Moraxellales</taxon>
        <taxon>Moraxellaceae</taxon>
        <taxon>Acinetobacter</taxon>
    </lineage>
</organism>
<sequence>MEKLTYKSGLFFLCYAISDLRLSSICDAIKYKQRILFNINNLIENYGGIMSNSYSSDSPVHVVEEDKFSRWQFSKRIADVIANRNDPSSIVIGLYGAWGNGKTSVLNFIENALSNNEDVITIKFNPWRFGTEEELLKSFFFDVANAIDTQLVTNGDKVKGAVKAIAPAITGLFGSSEVGQAISGFIPTVELEKLKERIESALETTKKRVLILIDDVDRLEKTEIHALFRLVKLTADFKYTAYILAFDKDIVASSLQERYSNSTNNAGEAFLEKIIQVPLYLPLIDYSILINYCFQGVDQALNMAGIDLSQDQASNFARLFTKYFGHSLSTPRKAKLYGNILLFSLPILKGEVNVIELMLIEAIRVFYPPIYELLRTNKDIFVGTFSESRYSSNNLEKEKLKTTLENAIDSCKGASKENIISLLKELFPKVTSSYQNMSYGSEWYSIWDKEQKVCAPNYYSRYFTYSINSSDISDTKLAEVLKQCEHWVGVNEDDNPLNEVLCDTNAEKLIQRLRVRAEGLADNISLNLCIAIAQKAKDLPYRLQLFDWLTPKIQGAMLISELVQKFKKGDRLDQIKLIFDHSSSLDFILDSYKWLKKYDPEKPEEIDVLTESEVNELGIFIASLFKNRILLDEDIIKGASRNLPALFGILNKYENPNFLTDYLVKELPNHPENIILIICSYLGVAEGGNRKVPHRSDLKYDQYQWITEQINEQLLIDFIESTFGVEELLSDDYPKQDDNLDDEEFVFIKQFYWFSLYTTKIDNSLK</sequence>
<dbReference type="PANTHER" id="PTHR22674:SF6">
    <property type="entry name" value="NTPASE KAP FAMILY P-LOOP DOMAIN-CONTAINING PROTEIN 1"/>
    <property type="match status" value="1"/>
</dbReference>
<dbReference type="GO" id="GO:0003676">
    <property type="term" value="F:nucleic acid binding"/>
    <property type="evidence" value="ECO:0007669"/>
    <property type="project" value="InterPro"/>
</dbReference>
<dbReference type="InterPro" id="IPR052754">
    <property type="entry name" value="NTPase_KAP_P-loop"/>
</dbReference>
<proteinExistence type="predicted"/>
<feature type="domain" description="S1 motif" evidence="1">
    <location>
        <begin position="155"/>
        <end position="229"/>
    </location>
</feature>
<dbReference type="Pfam" id="PF07693">
    <property type="entry name" value="KAP_NTPase"/>
    <property type="match status" value="1"/>
</dbReference>
<dbReference type="AlphaFoldDB" id="A0AAW8AQI3"/>
<name>A0AAW8AQI3_ACILW</name>
<dbReference type="PANTHER" id="PTHR22674">
    <property type="entry name" value="NTPASE, KAP FAMILY P-LOOP DOMAIN-CONTAINING 1"/>
    <property type="match status" value="1"/>
</dbReference>
<dbReference type="InterPro" id="IPR011646">
    <property type="entry name" value="KAP_P-loop"/>
</dbReference>
<dbReference type="EMBL" id="JAUUUS010000013">
    <property type="protein sequence ID" value="MDP1446953.1"/>
    <property type="molecule type" value="Genomic_DNA"/>
</dbReference>
<dbReference type="RefSeq" id="WP_305157691.1">
    <property type="nucleotide sequence ID" value="NZ_JAQITZ010000059.1"/>
</dbReference>
<comment type="caution">
    <text evidence="2">The sequence shown here is derived from an EMBL/GenBank/DDBJ whole genome shotgun (WGS) entry which is preliminary data.</text>
</comment>
<dbReference type="Proteomes" id="UP001242129">
    <property type="component" value="Unassembled WGS sequence"/>
</dbReference>
<dbReference type="Gene3D" id="3.40.50.300">
    <property type="entry name" value="P-loop containing nucleotide triphosphate hydrolases"/>
    <property type="match status" value="1"/>
</dbReference>
<protein>
    <submittedName>
        <fullName evidence="2">P-loop NTPase fold protein</fullName>
    </submittedName>
</protein>
<dbReference type="InterPro" id="IPR003029">
    <property type="entry name" value="S1_domain"/>
</dbReference>
<reference evidence="2" key="1">
    <citation type="submission" date="2023-07" db="EMBL/GenBank/DDBJ databases">
        <title>Dynamics of blaOXA-23 gene transmission in Acinetobacter spp. from contaminated veterinary surfaces.</title>
        <authorList>
            <person name="Moreira Da Silva J."/>
            <person name="Menezes J."/>
            <person name="Fernandes L."/>
            <person name="Marques C."/>
            <person name="Amaral A."/>
            <person name="Timofte D."/>
            <person name="Pomba C."/>
        </authorList>
    </citation>
    <scope>NUCLEOTIDE SEQUENCE</scope>
    <source>
        <strain evidence="2">CMVB11Z4A1</strain>
    </source>
</reference>
<dbReference type="InterPro" id="IPR027417">
    <property type="entry name" value="P-loop_NTPase"/>
</dbReference>
<gene>
    <name evidence="2" type="ORF">Q8G51_03670</name>
</gene>
<evidence type="ECO:0000313" key="2">
    <source>
        <dbReference type="EMBL" id="MDP1446953.1"/>
    </source>
</evidence>
<dbReference type="PROSITE" id="PS50126">
    <property type="entry name" value="S1"/>
    <property type="match status" value="1"/>
</dbReference>
<dbReference type="SUPFAM" id="SSF52540">
    <property type="entry name" value="P-loop containing nucleoside triphosphate hydrolases"/>
    <property type="match status" value="1"/>
</dbReference>
<accession>A0AAW8AQI3</accession>
<evidence type="ECO:0000313" key="3">
    <source>
        <dbReference type="Proteomes" id="UP001242129"/>
    </source>
</evidence>
<evidence type="ECO:0000259" key="1">
    <source>
        <dbReference type="PROSITE" id="PS50126"/>
    </source>
</evidence>